<dbReference type="OrthoDB" id="387093at2759"/>
<evidence type="ECO:0000313" key="13">
    <source>
        <dbReference type="WBParaSite" id="TCLT_0001014001-mRNA-1"/>
    </source>
</evidence>
<evidence type="ECO:0000313" key="11">
    <source>
        <dbReference type="EMBL" id="VDN07806.1"/>
    </source>
</evidence>
<dbReference type="Pfam" id="PF00112">
    <property type="entry name" value="Peptidase_C1"/>
    <property type="match status" value="1"/>
</dbReference>
<protein>
    <submittedName>
        <fullName evidence="13">Pept_C1 domain-containing protein</fullName>
    </submittedName>
</protein>
<reference evidence="13" key="1">
    <citation type="submission" date="2017-02" db="UniProtKB">
        <authorList>
            <consortium name="WormBaseParasite"/>
        </authorList>
    </citation>
    <scope>IDENTIFICATION</scope>
</reference>
<dbReference type="GO" id="GO:0006508">
    <property type="term" value="P:proteolysis"/>
    <property type="evidence" value="ECO:0007669"/>
    <property type="project" value="UniProtKB-KW"/>
</dbReference>
<dbReference type="InterPro" id="IPR000010">
    <property type="entry name" value="Cystatin_dom"/>
</dbReference>
<evidence type="ECO:0000256" key="1">
    <source>
        <dbReference type="ARBA" id="ARBA00008455"/>
    </source>
</evidence>
<comment type="similarity">
    <text evidence="1">Belongs to the peptidase C1 family.</text>
</comment>
<dbReference type="InterPro" id="IPR039417">
    <property type="entry name" value="Peptidase_C1A_papain-like"/>
</dbReference>
<dbReference type="SMART" id="SM00043">
    <property type="entry name" value="CY"/>
    <property type="match status" value="1"/>
</dbReference>
<keyword evidence="5" id="KW-0865">Zymogen</keyword>
<dbReference type="InterPro" id="IPR013201">
    <property type="entry name" value="Prot_inhib_I29"/>
</dbReference>
<evidence type="ECO:0000313" key="12">
    <source>
        <dbReference type="Proteomes" id="UP000276776"/>
    </source>
</evidence>
<evidence type="ECO:0000256" key="7">
    <source>
        <dbReference type="SAM" id="SignalP"/>
    </source>
</evidence>
<dbReference type="EMBL" id="UYYF01004983">
    <property type="protein sequence ID" value="VDN07806.1"/>
    <property type="molecule type" value="Genomic_DNA"/>
</dbReference>
<feature type="domain" description="Peptidase C1A papain C-terminal" evidence="9">
    <location>
        <begin position="257"/>
        <end position="391"/>
    </location>
</feature>
<dbReference type="GO" id="GO:0004869">
    <property type="term" value="F:cysteine-type endopeptidase inhibitor activity"/>
    <property type="evidence" value="ECO:0007669"/>
    <property type="project" value="InterPro"/>
</dbReference>
<evidence type="ECO:0000259" key="10">
    <source>
        <dbReference type="SMART" id="SM00848"/>
    </source>
</evidence>
<name>A0A0N5DAE5_THECL</name>
<sequence length="392" mass="45359">MLLYGTVILFFLTSIQAFVPATSSYNVEGASIEVPSDAMKNDQKMVPLGDRIDFRDHDRKYVQDMSWRAVIELNRLSNESYHWIPMKVLNVTSQVVAGVKYTLDVLMARSNCQKTVSRDINFFKEFMSYIPEIITEGHLLRNNKNDIRVRHFEPSKILMKRDFTTWNLFGKFIEKHNRNYQSQTELVKRFRIYKRNLRLAKLWQKTEQGTAVYGETPYSDMTQQEFRKIMLPYKWPLNENDDHLEKFSKYSIDNGKIPESFDWREKGAVSDVKNQGACGSCWAFSVTGNIEGAWKIKKGQLISLSEQELVDCDVIDQGCSGGLPLNAYKEIIRMGGLESEKDYPYDGRGEKCHLVRKDIAVYINDSLQLPNDEQKIATWLVEHGPISIGNIF</sequence>
<dbReference type="Pfam" id="PF00031">
    <property type="entry name" value="Cystatin"/>
    <property type="match status" value="1"/>
</dbReference>
<keyword evidence="3" id="KW-0378">Hydrolase</keyword>
<dbReference type="WBParaSite" id="TCLT_0001014001-mRNA-1">
    <property type="protein sequence ID" value="TCLT_0001014001-mRNA-1"/>
    <property type="gene ID" value="TCLT_0001014001"/>
</dbReference>
<keyword evidence="2" id="KW-0645">Protease</keyword>
<evidence type="ECO:0000256" key="4">
    <source>
        <dbReference type="ARBA" id="ARBA00022807"/>
    </source>
</evidence>
<feature type="domain" description="Cathepsin propeptide inhibitor" evidence="10">
    <location>
        <begin position="169"/>
        <end position="226"/>
    </location>
</feature>
<dbReference type="InterPro" id="IPR013128">
    <property type="entry name" value="Peptidase_C1A"/>
</dbReference>
<evidence type="ECO:0000256" key="5">
    <source>
        <dbReference type="ARBA" id="ARBA00023145"/>
    </source>
</evidence>
<dbReference type="InterPro" id="IPR038765">
    <property type="entry name" value="Papain-like_cys_pep_sf"/>
</dbReference>
<dbReference type="SMART" id="SM00645">
    <property type="entry name" value="Pept_C1"/>
    <property type="match status" value="1"/>
</dbReference>
<evidence type="ECO:0000259" key="8">
    <source>
        <dbReference type="SMART" id="SM00043"/>
    </source>
</evidence>
<feature type="signal peptide" evidence="7">
    <location>
        <begin position="1"/>
        <end position="17"/>
    </location>
</feature>
<dbReference type="SUPFAM" id="SSF54403">
    <property type="entry name" value="Cystatin/monellin"/>
    <property type="match status" value="1"/>
</dbReference>
<reference evidence="11 12" key="2">
    <citation type="submission" date="2018-11" db="EMBL/GenBank/DDBJ databases">
        <authorList>
            <consortium name="Pathogen Informatics"/>
        </authorList>
    </citation>
    <scope>NUCLEOTIDE SEQUENCE [LARGE SCALE GENOMIC DNA]</scope>
</reference>
<keyword evidence="12" id="KW-1185">Reference proteome</keyword>
<accession>A0A0N5DAE5</accession>
<dbReference type="Gene3D" id="3.10.450.10">
    <property type="match status" value="1"/>
</dbReference>
<dbReference type="Proteomes" id="UP000276776">
    <property type="component" value="Unassembled WGS sequence"/>
</dbReference>
<dbReference type="CDD" id="cd02248">
    <property type="entry name" value="Peptidase_C1A"/>
    <property type="match status" value="1"/>
</dbReference>
<proteinExistence type="inferred from homology"/>
<evidence type="ECO:0000259" key="9">
    <source>
        <dbReference type="SMART" id="SM00645"/>
    </source>
</evidence>
<dbReference type="InterPro" id="IPR000169">
    <property type="entry name" value="Pept_cys_AS"/>
</dbReference>
<feature type="domain" description="Cystatin" evidence="8">
    <location>
        <begin position="45"/>
        <end position="152"/>
    </location>
</feature>
<dbReference type="PANTHER" id="PTHR12411">
    <property type="entry name" value="CYSTEINE PROTEASE FAMILY C1-RELATED"/>
    <property type="match status" value="1"/>
</dbReference>
<dbReference type="STRING" id="103827.A0A0N5DAE5"/>
<evidence type="ECO:0000256" key="2">
    <source>
        <dbReference type="ARBA" id="ARBA00022670"/>
    </source>
</evidence>
<organism evidence="13">
    <name type="scientific">Thelazia callipaeda</name>
    <name type="common">Oriental eyeworm</name>
    <name type="synonym">Parasitic nematode</name>
    <dbReference type="NCBI Taxonomy" id="103827"/>
    <lineage>
        <taxon>Eukaryota</taxon>
        <taxon>Metazoa</taxon>
        <taxon>Ecdysozoa</taxon>
        <taxon>Nematoda</taxon>
        <taxon>Chromadorea</taxon>
        <taxon>Rhabditida</taxon>
        <taxon>Spirurina</taxon>
        <taxon>Spiruromorpha</taxon>
        <taxon>Thelazioidea</taxon>
        <taxon>Thelaziidae</taxon>
        <taxon>Thelazia</taxon>
    </lineage>
</organism>
<gene>
    <name evidence="11" type="ORF">TCLT_LOCUS10129</name>
</gene>
<dbReference type="SMART" id="SM00848">
    <property type="entry name" value="Inhibitor_I29"/>
    <property type="match status" value="1"/>
</dbReference>
<dbReference type="InterPro" id="IPR000668">
    <property type="entry name" value="Peptidase_C1A_C"/>
</dbReference>
<evidence type="ECO:0000256" key="3">
    <source>
        <dbReference type="ARBA" id="ARBA00022801"/>
    </source>
</evidence>
<dbReference type="Pfam" id="PF08246">
    <property type="entry name" value="Inhibitor_I29"/>
    <property type="match status" value="1"/>
</dbReference>
<keyword evidence="4" id="KW-0788">Thiol protease</keyword>
<feature type="chain" id="PRO_5043126735" evidence="7">
    <location>
        <begin position="18"/>
        <end position="392"/>
    </location>
</feature>
<evidence type="ECO:0000256" key="6">
    <source>
        <dbReference type="ARBA" id="ARBA00023157"/>
    </source>
</evidence>
<dbReference type="GO" id="GO:0008234">
    <property type="term" value="F:cysteine-type peptidase activity"/>
    <property type="evidence" value="ECO:0007669"/>
    <property type="project" value="UniProtKB-KW"/>
</dbReference>
<dbReference type="OMA" id="GRGEKCH"/>
<dbReference type="InterPro" id="IPR046350">
    <property type="entry name" value="Cystatin_sf"/>
</dbReference>
<keyword evidence="6" id="KW-1015">Disulfide bond</keyword>
<dbReference type="AlphaFoldDB" id="A0A0N5DAE5"/>
<dbReference type="Gene3D" id="3.90.70.10">
    <property type="entry name" value="Cysteine proteinases"/>
    <property type="match status" value="1"/>
</dbReference>
<dbReference type="PROSITE" id="PS00139">
    <property type="entry name" value="THIOL_PROTEASE_CYS"/>
    <property type="match status" value="1"/>
</dbReference>
<dbReference type="CDD" id="cd00042">
    <property type="entry name" value="CY"/>
    <property type="match status" value="1"/>
</dbReference>
<keyword evidence="7" id="KW-0732">Signal</keyword>
<dbReference type="SUPFAM" id="SSF54001">
    <property type="entry name" value="Cysteine proteinases"/>
    <property type="match status" value="1"/>
</dbReference>